<feature type="binding site" evidence="5">
    <location>
        <position position="141"/>
    </location>
    <ligand>
        <name>S-adenosyl-L-methionine</name>
        <dbReference type="ChEBI" id="CHEBI:59789"/>
    </ligand>
</feature>
<evidence type="ECO:0000256" key="4">
    <source>
        <dbReference type="ARBA" id="ARBA00048391"/>
    </source>
</evidence>
<keyword evidence="9" id="KW-1185">Reference proteome</keyword>
<evidence type="ECO:0000256" key="1">
    <source>
        <dbReference type="ARBA" id="ARBA00022603"/>
    </source>
</evidence>
<dbReference type="NCBIfam" id="TIGR00536">
    <property type="entry name" value="hemK_fam"/>
    <property type="match status" value="1"/>
</dbReference>
<dbReference type="InterPro" id="IPR029063">
    <property type="entry name" value="SAM-dependent_MTases_sf"/>
</dbReference>
<feature type="binding site" evidence="5">
    <location>
        <position position="186"/>
    </location>
    <ligand>
        <name>S-adenosyl-L-methionine</name>
        <dbReference type="ChEBI" id="CHEBI:59789"/>
    </ligand>
</feature>
<comment type="caution">
    <text evidence="5">Lacks conserved residue(s) required for the propagation of feature annotation.</text>
</comment>
<keyword evidence="3 5" id="KW-0949">S-adenosyl-L-methionine</keyword>
<dbReference type="GO" id="GO:0032259">
    <property type="term" value="P:methylation"/>
    <property type="evidence" value="ECO:0007669"/>
    <property type="project" value="UniProtKB-KW"/>
</dbReference>
<feature type="domain" description="Release factor glutamine methyltransferase N-terminal" evidence="7">
    <location>
        <begin position="7"/>
        <end position="74"/>
    </location>
</feature>
<evidence type="ECO:0000256" key="2">
    <source>
        <dbReference type="ARBA" id="ARBA00022679"/>
    </source>
</evidence>
<reference evidence="8 9" key="1">
    <citation type="submission" date="2020-08" db="EMBL/GenBank/DDBJ databases">
        <title>Genomic Encyclopedia of Type Strains, Phase IV (KMG-IV): sequencing the most valuable type-strain genomes for metagenomic binning, comparative biology and taxonomic classification.</title>
        <authorList>
            <person name="Goeker M."/>
        </authorList>
    </citation>
    <scope>NUCLEOTIDE SEQUENCE [LARGE SCALE GENOMIC DNA]</scope>
    <source>
        <strain evidence="8 9">DSM 27471</strain>
    </source>
</reference>
<dbReference type="Gene3D" id="1.10.8.10">
    <property type="entry name" value="DNA helicase RuvA subunit, C-terminal domain"/>
    <property type="match status" value="1"/>
</dbReference>
<dbReference type="PROSITE" id="PS00092">
    <property type="entry name" value="N6_MTASE"/>
    <property type="match status" value="1"/>
</dbReference>
<evidence type="ECO:0000259" key="6">
    <source>
        <dbReference type="Pfam" id="PF05175"/>
    </source>
</evidence>
<dbReference type="Pfam" id="PF17827">
    <property type="entry name" value="PrmC_N"/>
    <property type="match status" value="1"/>
</dbReference>
<name>A0A7W5DTQ7_9PORP</name>
<gene>
    <name evidence="5" type="primary">prmC</name>
    <name evidence="8" type="ORF">FHX64_002741</name>
</gene>
<evidence type="ECO:0000256" key="3">
    <source>
        <dbReference type="ARBA" id="ARBA00022691"/>
    </source>
</evidence>
<evidence type="ECO:0000259" key="7">
    <source>
        <dbReference type="Pfam" id="PF17827"/>
    </source>
</evidence>
<dbReference type="PANTHER" id="PTHR18895">
    <property type="entry name" value="HEMK METHYLTRANSFERASE"/>
    <property type="match status" value="1"/>
</dbReference>
<dbReference type="NCBIfam" id="TIGR03534">
    <property type="entry name" value="RF_mod_PrmC"/>
    <property type="match status" value="1"/>
</dbReference>
<dbReference type="SUPFAM" id="SSF53335">
    <property type="entry name" value="S-adenosyl-L-methionine-dependent methyltransferases"/>
    <property type="match status" value="1"/>
</dbReference>
<dbReference type="GO" id="GO:0003676">
    <property type="term" value="F:nucleic acid binding"/>
    <property type="evidence" value="ECO:0007669"/>
    <property type="project" value="InterPro"/>
</dbReference>
<dbReference type="InterPro" id="IPR007848">
    <property type="entry name" value="Small_mtfrase_dom"/>
</dbReference>
<dbReference type="EC" id="2.1.1.297" evidence="5"/>
<dbReference type="Pfam" id="PF05175">
    <property type="entry name" value="MTS"/>
    <property type="match status" value="1"/>
</dbReference>
<dbReference type="Proteomes" id="UP000544222">
    <property type="component" value="Unassembled WGS sequence"/>
</dbReference>
<dbReference type="CDD" id="cd02440">
    <property type="entry name" value="AdoMet_MTases"/>
    <property type="match status" value="1"/>
</dbReference>
<dbReference type="InterPro" id="IPR019874">
    <property type="entry name" value="RF_methyltr_PrmC"/>
</dbReference>
<dbReference type="InterPro" id="IPR040758">
    <property type="entry name" value="PrmC_N"/>
</dbReference>
<dbReference type="GO" id="GO:0102559">
    <property type="term" value="F:peptide chain release factor N(5)-glutamine methyltransferase activity"/>
    <property type="evidence" value="ECO:0007669"/>
    <property type="project" value="UniProtKB-EC"/>
</dbReference>
<evidence type="ECO:0000313" key="8">
    <source>
        <dbReference type="EMBL" id="MBB3188543.1"/>
    </source>
</evidence>
<evidence type="ECO:0000313" key="9">
    <source>
        <dbReference type="Proteomes" id="UP000544222"/>
    </source>
</evidence>
<comment type="catalytic activity">
    <reaction evidence="4 5">
        <text>L-glutaminyl-[peptide chain release factor] + S-adenosyl-L-methionine = N(5)-methyl-L-glutaminyl-[peptide chain release factor] + S-adenosyl-L-homocysteine + H(+)</text>
        <dbReference type="Rhea" id="RHEA:42896"/>
        <dbReference type="Rhea" id="RHEA-COMP:10271"/>
        <dbReference type="Rhea" id="RHEA-COMP:10272"/>
        <dbReference type="ChEBI" id="CHEBI:15378"/>
        <dbReference type="ChEBI" id="CHEBI:30011"/>
        <dbReference type="ChEBI" id="CHEBI:57856"/>
        <dbReference type="ChEBI" id="CHEBI:59789"/>
        <dbReference type="ChEBI" id="CHEBI:61891"/>
        <dbReference type="EC" id="2.1.1.297"/>
    </reaction>
</comment>
<keyword evidence="2 5" id="KW-0808">Transferase</keyword>
<protein>
    <recommendedName>
        <fullName evidence="5">Release factor glutamine methyltransferase</fullName>
        <shortName evidence="5">RF MTase</shortName>
        <ecNumber evidence="5">2.1.1.297</ecNumber>
    </recommendedName>
    <alternativeName>
        <fullName evidence="5">N5-glutamine methyltransferase PrmC</fullName>
    </alternativeName>
    <alternativeName>
        <fullName evidence="5">Protein-(glutamine-N5) MTase PrmC</fullName>
    </alternativeName>
    <alternativeName>
        <fullName evidence="5">Protein-glutamine N-methyltransferase PrmC</fullName>
    </alternativeName>
</protein>
<dbReference type="PANTHER" id="PTHR18895:SF74">
    <property type="entry name" value="MTRF1L RELEASE FACTOR GLUTAMINE METHYLTRANSFERASE"/>
    <property type="match status" value="1"/>
</dbReference>
<dbReference type="AlphaFoldDB" id="A0A7W5DTQ7"/>
<keyword evidence="1 5" id="KW-0489">Methyltransferase</keyword>
<feature type="binding site" evidence="5">
    <location>
        <begin position="186"/>
        <end position="189"/>
    </location>
    <ligand>
        <name>substrate</name>
    </ligand>
</feature>
<dbReference type="RefSeq" id="WP_183414296.1">
    <property type="nucleotide sequence ID" value="NZ_JACHYB010000002.1"/>
</dbReference>
<dbReference type="HAMAP" id="MF_02126">
    <property type="entry name" value="RF_methyltr_PrmC"/>
    <property type="match status" value="1"/>
</dbReference>
<comment type="caution">
    <text evidence="8">The sequence shown here is derived from an EMBL/GenBank/DDBJ whole genome shotgun (WGS) entry which is preliminary data.</text>
</comment>
<evidence type="ECO:0000256" key="5">
    <source>
        <dbReference type="HAMAP-Rule" id="MF_02126"/>
    </source>
</evidence>
<organism evidence="8 9">
    <name type="scientific">Microbacter margulisiae</name>
    <dbReference type="NCBI Taxonomy" id="1350067"/>
    <lineage>
        <taxon>Bacteria</taxon>
        <taxon>Pseudomonadati</taxon>
        <taxon>Bacteroidota</taxon>
        <taxon>Bacteroidia</taxon>
        <taxon>Bacteroidales</taxon>
        <taxon>Porphyromonadaceae</taxon>
        <taxon>Microbacter</taxon>
    </lineage>
</organism>
<sequence>MSYSIASFSDRLASIYNKSEANAIVLQLMQHITEWSKARLLAEREITLTPSQSDAMEDGINRILKHEPIQYILGNVDFHGVTLKVDPRVLIPRPETEELVEWVLQDSNCGHCMILDCCTGSGCIAVALAQQLPNATLFACDISQDALNVAHENALLNNVKVNYFKADVLSPVFSEKVQPIDIIVSNPPYVLKQEKKNMQANVLDFEPHKALFVPEDDPLVFYRAIAQTATRKLTPKGKLFFEINANFGQEVVRILKLAGFNHVELKKDLYSNVRMVSAHR</sequence>
<dbReference type="InterPro" id="IPR004556">
    <property type="entry name" value="HemK-like"/>
</dbReference>
<comment type="function">
    <text evidence="5">Methylates the class 1 translation termination release factors RF1/PrfA and RF2/PrfB on the glutamine residue of the universally conserved GGQ motif.</text>
</comment>
<feature type="domain" description="Methyltransferase small" evidence="6">
    <location>
        <begin position="113"/>
        <end position="196"/>
    </location>
</feature>
<dbReference type="InterPro" id="IPR050320">
    <property type="entry name" value="N5-glutamine_MTase"/>
</dbReference>
<accession>A0A7W5DTQ7</accession>
<comment type="similarity">
    <text evidence="5">Belongs to the protein N5-glutamine methyltransferase family. PrmC subfamily.</text>
</comment>
<proteinExistence type="inferred from homology"/>
<dbReference type="Gene3D" id="3.40.50.150">
    <property type="entry name" value="Vaccinia Virus protein VP39"/>
    <property type="match status" value="1"/>
</dbReference>
<dbReference type="InterPro" id="IPR002052">
    <property type="entry name" value="DNA_methylase_N6_adenine_CS"/>
</dbReference>
<dbReference type="EMBL" id="JACHYB010000002">
    <property type="protein sequence ID" value="MBB3188543.1"/>
    <property type="molecule type" value="Genomic_DNA"/>
</dbReference>